<feature type="region of interest" description="Disordered" evidence="1">
    <location>
        <begin position="133"/>
        <end position="182"/>
    </location>
</feature>
<comment type="caution">
    <text evidence="2">The sequence shown here is derived from an EMBL/GenBank/DDBJ whole genome shotgun (WGS) entry which is preliminary data.</text>
</comment>
<evidence type="ECO:0000313" key="2">
    <source>
        <dbReference type="EMBL" id="KAA0153538.1"/>
    </source>
</evidence>
<name>A0A5A8CLF2_CAFRO</name>
<protein>
    <submittedName>
        <fullName evidence="2">Uncharacterized protein</fullName>
    </submittedName>
</protein>
<accession>A0A5A8CLF2</accession>
<reference evidence="2 3" key="1">
    <citation type="submission" date="2019-07" db="EMBL/GenBank/DDBJ databases">
        <title>Genomes of Cafeteria roenbergensis.</title>
        <authorList>
            <person name="Fischer M.G."/>
            <person name="Hackl T."/>
            <person name="Roman M."/>
        </authorList>
    </citation>
    <scope>NUCLEOTIDE SEQUENCE [LARGE SCALE GENOMIC DNA]</scope>
    <source>
        <strain evidence="2 3">RCC970-E3</strain>
    </source>
</reference>
<feature type="compositionally biased region" description="Acidic residues" evidence="1">
    <location>
        <begin position="53"/>
        <end position="86"/>
    </location>
</feature>
<feature type="compositionally biased region" description="Low complexity" evidence="1">
    <location>
        <begin position="99"/>
        <end position="114"/>
    </location>
</feature>
<feature type="compositionally biased region" description="Low complexity" evidence="1">
    <location>
        <begin position="1"/>
        <end position="28"/>
    </location>
</feature>
<feature type="compositionally biased region" description="Acidic residues" evidence="1">
    <location>
        <begin position="32"/>
        <end position="44"/>
    </location>
</feature>
<dbReference type="EMBL" id="VLTL01000197">
    <property type="protein sequence ID" value="KAA0153538.1"/>
    <property type="molecule type" value="Genomic_DNA"/>
</dbReference>
<sequence>MAEAAAVPAAAQHLEASGAVSDGAAAATEHAEADDVEQEEDAEEAAAASGAESGDEAGDESDQSMVDEAEAGECECEQDWQEEDDVVSSPAAADRKGEAGAVATPAAVEAPVPGSRRKGLAQLSANVASPFAGSAVKRATQRPAMLESPAVGASRSARQSLAQPILDLSGGGEDNTGECAQQ</sequence>
<evidence type="ECO:0000256" key="1">
    <source>
        <dbReference type="SAM" id="MobiDB-lite"/>
    </source>
</evidence>
<feature type="region of interest" description="Disordered" evidence="1">
    <location>
        <begin position="1"/>
        <end position="114"/>
    </location>
</feature>
<dbReference type="Proteomes" id="UP000324907">
    <property type="component" value="Unassembled WGS sequence"/>
</dbReference>
<proteinExistence type="predicted"/>
<evidence type="ECO:0000313" key="3">
    <source>
        <dbReference type="Proteomes" id="UP000324907"/>
    </source>
</evidence>
<gene>
    <name evidence="2" type="ORF">FNF28_06931</name>
</gene>
<dbReference type="AlphaFoldDB" id="A0A5A8CLF2"/>
<organism evidence="2 3">
    <name type="scientific">Cafeteria roenbergensis</name>
    <name type="common">Marine flagellate</name>
    <dbReference type="NCBI Taxonomy" id="33653"/>
    <lineage>
        <taxon>Eukaryota</taxon>
        <taxon>Sar</taxon>
        <taxon>Stramenopiles</taxon>
        <taxon>Bigyra</taxon>
        <taxon>Opalozoa</taxon>
        <taxon>Bicosoecida</taxon>
        <taxon>Cafeteriaceae</taxon>
        <taxon>Cafeteria</taxon>
    </lineage>
</organism>